<dbReference type="InterPro" id="IPR051799">
    <property type="entry name" value="NADH_flavin_oxidoreductase"/>
</dbReference>
<proteinExistence type="predicted"/>
<evidence type="ECO:0000256" key="2">
    <source>
        <dbReference type="ARBA" id="ARBA00023002"/>
    </source>
</evidence>
<evidence type="ECO:0000259" key="3">
    <source>
        <dbReference type="Pfam" id="PF00724"/>
    </source>
</evidence>
<dbReference type="Proteomes" id="UP001237156">
    <property type="component" value="Unassembled WGS sequence"/>
</dbReference>
<dbReference type="PANTHER" id="PTHR43656">
    <property type="entry name" value="BINDING OXIDOREDUCTASE, PUTATIVE (AFU_ORTHOLOGUE AFUA_2G08260)-RELATED"/>
    <property type="match status" value="1"/>
</dbReference>
<dbReference type="PANTHER" id="PTHR43656:SF2">
    <property type="entry name" value="BINDING OXIDOREDUCTASE, PUTATIVE (AFU_ORTHOLOGUE AFUA_2G08260)-RELATED"/>
    <property type="match status" value="1"/>
</dbReference>
<dbReference type="CDD" id="cd04735">
    <property type="entry name" value="OYE_like_4_FMN"/>
    <property type="match status" value="1"/>
</dbReference>
<evidence type="ECO:0000313" key="4">
    <source>
        <dbReference type="EMBL" id="MDG9699923.1"/>
    </source>
</evidence>
<sequence length="365" mass="39877">MKNLFQPFTFNNGVEIPNRLAVAPMTHFASTPQGHISEEERLFLQGRASGFGLFIAAATLVSPEGQSFEGEPYAISAADVPSLSEVAKIIQAQGAKAILQLHHGGKLAEKHLIGSLDKIAPSDDSATGSRAMTEAEIARVIAAFGHAAEWAIQAGFDGVEIHGANGYLLQQFYSGHSNRRADEWGQNRLRFPLAVTDAVLAAREKHRRPGFIIGYRFSPEEPQENGITMTETFALVDALVQKPLQYLHVSLHDFFSCARRGADSQRMRVDLLHQHIGGKLPLMAVGGLLTAAQIEKAWATGAAELIALGRAVLLNSNMAELLKSGEYDRIETELDPAQKAKYRYPENLWKRNMQNAGFLPKVKGA</sequence>
<dbReference type="RefSeq" id="WP_279524741.1">
    <property type="nucleotide sequence ID" value="NZ_JARVII010000019.1"/>
</dbReference>
<gene>
    <name evidence="4" type="ORF">QB898_09410</name>
</gene>
<keyword evidence="2" id="KW-0560">Oxidoreductase</keyword>
<comment type="caution">
    <text evidence="4">The sequence shown here is derived from an EMBL/GenBank/DDBJ whole genome shotgun (WGS) entry which is preliminary data.</text>
</comment>
<organism evidence="4 5">
    <name type="scientific">Ottowia cancrivicina</name>
    <dbReference type="NCBI Taxonomy" id="3040346"/>
    <lineage>
        <taxon>Bacteria</taxon>
        <taxon>Pseudomonadati</taxon>
        <taxon>Pseudomonadota</taxon>
        <taxon>Betaproteobacteria</taxon>
        <taxon>Burkholderiales</taxon>
        <taxon>Comamonadaceae</taxon>
        <taxon>Ottowia</taxon>
    </lineage>
</organism>
<accession>A0AAW6RLQ6</accession>
<dbReference type="Pfam" id="PF00724">
    <property type="entry name" value="Oxidored_FMN"/>
    <property type="match status" value="1"/>
</dbReference>
<keyword evidence="1" id="KW-0285">Flavoprotein</keyword>
<dbReference type="EMBL" id="JARVII010000019">
    <property type="protein sequence ID" value="MDG9699923.1"/>
    <property type="molecule type" value="Genomic_DNA"/>
</dbReference>
<evidence type="ECO:0000256" key="1">
    <source>
        <dbReference type="ARBA" id="ARBA00022630"/>
    </source>
</evidence>
<evidence type="ECO:0000313" key="5">
    <source>
        <dbReference type="Proteomes" id="UP001237156"/>
    </source>
</evidence>
<name>A0AAW6RLQ6_9BURK</name>
<dbReference type="SUPFAM" id="SSF51395">
    <property type="entry name" value="FMN-linked oxidoreductases"/>
    <property type="match status" value="1"/>
</dbReference>
<reference evidence="4 5" key="1">
    <citation type="submission" date="2023-04" db="EMBL/GenBank/DDBJ databases">
        <title>Ottowia paracancer sp. nov., isolated from human stomach.</title>
        <authorList>
            <person name="Song Y."/>
        </authorList>
    </citation>
    <scope>NUCLEOTIDE SEQUENCE [LARGE SCALE GENOMIC DNA]</scope>
    <source>
        <strain evidence="4 5">10c7w1</strain>
    </source>
</reference>
<dbReference type="AlphaFoldDB" id="A0AAW6RLQ6"/>
<dbReference type="Gene3D" id="3.20.20.70">
    <property type="entry name" value="Aldolase class I"/>
    <property type="match status" value="1"/>
</dbReference>
<dbReference type="GO" id="GO:0016491">
    <property type="term" value="F:oxidoreductase activity"/>
    <property type="evidence" value="ECO:0007669"/>
    <property type="project" value="UniProtKB-KW"/>
</dbReference>
<keyword evidence="5" id="KW-1185">Reference proteome</keyword>
<protein>
    <submittedName>
        <fullName evidence="4">NADH-dependent flavin oxidoreductase</fullName>
    </submittedName>
</protein>
<dbReference type="InterPro" id="IPR013785">
    <property type="entry name" value="Aldolase_TIM"/>
</dbReference>
<feature type="domain" description="NADH:flavin oxidoreductase/NADH oxidase N-terminal" evidence="3">
    <location>
        <begin position="3"/>
        <end position="327"/>
    </location>
</feature>
<dbReference type="GO" id="GO:0010181">
    <property type="term" value="F:FMN binding"/>
    <property type="evidence" value="ECO:0007669"/>
    <property type="project" value="InterPro"/>
</dbReference>
<dbReference type="InterPro" id="IPR001155">
    <property type="entry name" value="OxRdtase_FMN_N"/>
</dbReference>